<protein>
    <submittedName>
        <fullName evidence="1">Uncharacterized protein</fullName>
    </submittedName>
</protein>
<keyword evidence="2" id="KW-1185">Reference proteome</keyword>
<gene>
    <name evidence="1" type="ORF">PHIN3_60</name>
</gene>
<accession>A0A0F6YQX8</accession>
<dbReference type="EMBL" id="KR052482">
    <property type="protein sequence ID" value="AKF13325.1"/>
    <property type="molecule type" value="Genomic_DNA"/>
</dbReference>
<dbReference type="KEGG" id="vg:26638789"/>
<dbReference type="RefSeq" id="YP_009212300.1">
    <property type="nucleotide sequence ID" value="NC_028945.1"/>
</dbReference>
<reference evidence="1 2" key="1">
    <citation type="submission" date="2015-04" db="EMBL/GenBank/DDBJ databases">
        <authorList>
            <person name="Hodson T.S."/>
            <person name="Hyde J.R."/>
            <person name="Schouten J.T."/>
            <person name="Crockett J.T."/>
            <person name="Smith T.A."/>
            <person name="Merrill B.D."/>
            <person name="Crook M.B."/>
            <person name="Griffitts J.S."/>
            <person name="Burnett S.H."/>
            <person name="Grose J.H."/>
            <person name="Breakwell D.P."/>
        </authorList>
    </citation>
    <scope>NUCLEOTIDE SEQUENCE [LARGE SCALE GENOMIC DNA]</scope>
</reference>
<organism evidence="1 2">
    <name type="scientific">Sinorhizobium phage phiN3</name>
    <dbReference type="NCBI Taxonomy" id="1647405"/>
    <lineage>
        <taxon>Viruses</taxon>
        <taxon>Duplodnaviria</taxon>
        <taxon>Heunggongvirae</taxon>
        <taxon>Uroviricota</taxon>
        <taxon>Caudoviricetes</taxon>
        <taxon>Emdodecavirus</taxon>
        <taxon>Emdodecavirus N3</taxon>
    </lineage>
</organism>
<evidence type="ECO:0000313" key="1">
    <source>
        <dbReference type="EMBL" id="AKF13325.1"/>
    </source>
</evidence>
<dbReference type="GeneID" id="26638789"/>
<proteinExistence type="predicted"/>
<dbReference type="Proteomes" id="UP000202958">
    <property type="component" value="Segment"/>
</dbReference>
<evidence type="ECO:0000313" key="2">
    <source>
        <dbReference type="Proteomes" id="UP000202958"/>
    </source>
</evidence>
<name>A0A0F6YQX8_9CAUD</name>
<sequence length="59" mass="6955">MTDTKQVDSILDGWFGEALEDAENEQDRRNYLYEPLRKLMLKAYNDGYEDGFKRGYVEG</sequence>